<protein>
    <submittedName>
        <fullName evidence="1">Uncharacterized protein</fullName>
    </submittedName>
</protein>
<name>A0A3L6FZS5_MAIZE</name>
<gene>
    <name evidence="1" type="ORF">Zm00014a_018608</name>
</gene>
<dbReference type="AlphaFoldDB" id="A0A3L6FZS5"/>
<sequence length="148" mass="16417">MRYSSTYIMFNDTHTTSATTIVPTHKNSWPVSSDFTWQVGLQVDDELDDVMASSSNAIPRTTRESPTLATTMRSPCLTMERGAAALHRVQAAAASELVVHNGTCGHVGLFLEVELAVAKFLLVVDERPQRECLLLMVFVRGFQVRNMD</sequence>
<dbReference type="Proteomes" id="UP000251960">
    <property type="component" value="Chromosome 2"/>
</dbReference>
<organism evidence="1 2">
    <name type="scientific">Zea mays</name>
    <name type="common">Maize</name>
    <dbReference type="NCBI Taxonomy" id="4577"/>
    <lineage>
        <taxon>Eukaryota</taxon>
        <taxon>Viridiplantae</taxon>
        <taxon>Streptophyta</taxon>
        <taxon>Embryophyta</taxon>
        <taxon>Tracheophyta</taxon>
        <taxon>Spermatophyta</taxon>
        <taxon>Magnoliopsida</taxon>
        <taxon>Liliopsida</taxon>
        <taxon>Poales</taxon>
        <taxon>Poaceae</taxon>
        <taxon>PACMAD clade</taxon>
        <taxon>Panicoideae</taxon>
        <taxon>Andropogonodae</taxon>
        <taxon>Andropogoneae</taxon>
        <taxon>Tripsacinae</taxon>
        <taxon>Zea</taxon>
    </lineage>
</organism>
<comment type="caution">
    <text evidence="1">The sequence shown here is derived from an EMBL/GenBank/DDBJ whole genome shotgun (WGS) entry which is preliminary data.</text>
</comment>
<evidence type="ECO:0000313" key="1">
    <source>
        <dbReference type="EMBL" id="PWZ39654.1"/>
    </source>
</evidence>
<accession>A0A3L6FZS5</accession>
<evidence type="ECO:0000313" key="2">
    <source>
        <dbReference type="Proteomes" id="UP000251960"/>
    </source>
</evidence>
<reference evidence="1 2" key="1">
    <citation type="journal article" date="2018" name="Nat. Genet.">
        <title>Extensive intraspecific gene order and gene structural variations between Mo17 and other maize genomes.</title>
        <authorList>
            <person name="Sun S."/>
            <person name="Zhou Y."/>
            <person name="Chen J."/>
            <person name="Shi J."/>
            <person name="Zhao H."/>
            <person name="Zhao H."/>
            <person name="Song W."/>
            <person name="Zhang M."/>
            <person name="Cui Y."/>
            <person name="Dong X."/>
            <person name="Liu H."/>
            <person name="Ma X."/>
            <person name="Jiao Y."/>
            <person name="Wang B."/>
            <person name="Wei X."/>
            <person name="Stein J.C."/>
            <person name="Glaubitz J.C."/>
            <person name="Lu F."/>
            <person name="Yu G."/>
            <person name="Liang C."/>
            <person name="Fengler K."/>
            <person name="Li B."/>
            <person name="Rafalski A."/>
            <person name="Schnable P.S."/>
            <person name="Ware D.H."/>
            <person name="Buckler E.S."/>
            <person name="Lai J."/>
        </authorList>
    </citation>
    <scope>NUCLEOTIDE SEQUENCE [LARGE SCALE GENOMIC DNA]</scope>
    <source>
        <strain evidence="2">cv. Missouri 17</strain>
        <tissue evidence="1">Seedling</tissue>
    </source>
</reference>
<proteinExistence type="predicted"/>
<dbReference type="EMBL" id="NCVQ01000003">
    <property type="protein sequence ID" value="PWZ39654.1"/>
    <property type="molecule type" value="Genomic_DNA"/>
</dbReference>